<feature type="signal peptide" evidence="2">
    <location>
        <begin position="1"/>
        <end position="17"/>
    </location>
</feature>
<dbReference type="InterPro" id="IPR051043">
    <property type="entry name" value="Sulfatase_Mod_Factor_Kinase"/>
</dbReference>
<dbReference type="GO" id="GO:0120147">
    <property type="term" value="F:formylglycine-generating oxidase activity"/>
    <property type="evidence" value="ECO:0007669"/>
    <property type="project" value="TreeGrafter"/>
</dbReference>
<feature type="chain" id="PRO_5004577696" description="Sulfatase-modifying factor enzyme-like domain-containing protein" evidence="2">
    <location>
        <begin position="18"/>
        <end position="230"/>
    </location>
</feature>
<protein>
    <recommendedName>
        <fullName evidence="3">Sulfatase-modifying factor enzyme-like domain-containing protein</fullName>
    </recommendedName>
</protein>
<comment type="similarity">
    <text evidence="1">Belongs to the sulfatase-modifying factor family.</text>
</comment>
<organism evidence="4 5">
    <name type="scientific">Megaselia scalaris</name>
    <name type="common">Humpbacked fly</name>
    <name type="synonym">Phora scalaris</name>
    <dbReference type="NCBI Taxonomy" id="36166"/>
    <lineage>
        <taxon>Eukaryota</taxon>
        <taxon>Metazoa</taxon>
        <taxon>Ecdysozoa</taxon>
        <taxon>Arthropoda</taxon>
        <taxon>Hexapoda</taxon>
        <taxon>Insecta</taxon>
        <taxon>Pterygota</taxon>
        <taxon>Neoptera</taxon>
        <taxon>Endopterygota</taxon>
        <taxon>Diptera</taxon>
        <taxon>Brachycera</taxon>
        <taxon>Muscomorpha</taxon>
        <taxon>Platypezoidea</taxon>
        <taxon>Phoridae</taxon>
        <taxon>Megaseliini</taxon>
        <taxon>Megaselia</taxon>
    </lineage>
</organism>
<accession>T1GTI7</accession>
<dbReference type="AlphaFoldDB" id="T1GTI7"/>
<reference evidence="4" key="2">
    <citation type="submission" date="2015-06" db="UniProtKB">
        <authorList>
            <consortium name="EnsemblMetazoa"/>
        </authorList>
    </citation>
    <scope>IDENTIFICATION</scope>
</reference>
<dbReference type="GO" id="GO:0005783">
    <property type="term" value="C:endoplasmic reticulum"/>
    <property type="evidence" value="ECO:0007669"/>
    <property type="project" value="TreeGrafter"/>
</dbReference>
<dbReference type="PANTHER" id="PTHR23150">
    <property type="entry name" value="SULFATASE MODIFYING FACTOR 1, 2"/>
    <property type="match status" value="1"/>
</dbReference>
<dbReference type="InterPro" id="IPR042095">
    <property type="entry name" value="SUMF_sf"/>
</dbReference>
<evidence type="ECO:0000313" key="4">
    <source>
        <dbReference type="EnsemblMetazoa" id="MESCA007020-PA"/>
    </source>
</evidence>
<dbReference type="InterPro" id="IPR016187">
    <property type="entry name" value="CTDL_fold"/>
</dbReference>
<dbReference type="EMBL" id="CAQQ02030686">
    <property type="status" value="NOT_ANNOTATED_CDS"/>
    <property type="molecule type" value="Genomic_DNA"/>
</dbReference>
<evidence type="ECO:0000313" key="5">
    <source>
        <dbReference type="Proteomes" id="UP000015102"/>
    </source>
</evidence>
<name>T1GTI7_MEGSC</name>
<evidence type="ECO:0000256" key="1">
    <source>
        <dbReference type="ARBA" id="ARBA00005310"/>
    </source>
</evidence>
<dbReference type="OMA" id="NLACNED"/>
<dbReference type="SUPFAM" id="SSF56436">
    <property type="entry name" value="C-type lectin-like"/>
    <property type="match status" value="1"/>
</dbReference>
<dbReference type="Gene3D" id="3.90.1580.10">
    <property type="entry name" value="paralog of FGE (formylglycine-generating enzyme)"/>
    <property type="match status" value="1"/>
</dbReference>
<dbReference type="PANTHER" id="PTHR23150:SF19">
    <property type="entry name" value="FORMYLGLYCINE-GENERATING ENZYME"/>
    <property type="match status" value="1"/>
</dbReference>
<dbReference type="HOGENOM" id="CLU_1171958_0_0_1"/>
<dbReference type="EnsemblMetazoa" id="MESCA007020-RA">
    <property type="protein sequence ID" value="MESCA007020-PA"/>
    <property type="gene ID" value="MESCA007020"/>
</dbReference>
<evidence type="ECO:0000256" key="2">
    <source>
        <dbReference type="SAM" id="SignalP"/>
    </source>
</evidence>
<proteinExistence type="inferred from homology"/>
<dbReference type="Pfam" id="PF03781">
    <property type="entry name" value="FGE-sulfatase"/>
    <property type="match status" value="1"/>
</dbReference>
<evidence type="ECO:0000259" key="3">
    <source>
        <dbReference type="Pfam" id="PF03781"/>
    </source>
</evidence>
<dbReference type="Proteomes" id="UP000015102">
    <property type="component" value="Unassembled WGS sequence"/>
</dbReference>
<reference evidence="5" key="1">
    <citation type="submission" date="2013-02" db="EMBL/GenBank/DDBJ databases">
        <authorList>
            <person name="Hughes D."/>
        </authorList>
    </citation>
    <scope>NUCLEOTIDE SEQUENCE</scope>
    <source>
        <strain>Durham</strain>
        <strain evidence="5">NC isolate 2 -- Noor lab</strain>
    </source>
</reference>
<keyword evidence="2" id="KW-0732">Signal</keyword>
<feature type="domain" description="Sulfatase-modifying factor enzyme-like" evidence="3">
    <location>
        <begin position="48"/>
        <end position="216"/>
    </location>
</feature>
<dbReference type="InterPro" id="IPR005532">
    <property type="entry name" value="SUMF_dom"/>
</dbReference>
<sequence length="230" mass="26772">MIQKIIFITFLLKSVHSDCRCNKLSRESSSLPEVQNDDLFTNTFEEDVENMSLIPGGVYVIGTNDPHFLSDMESPEKVVEIADFYMDKYEVSNKNFEMFTKETNYITEAEKFNDSFVFHSLLSDQLKESLQDMRAAAAPWWYKVNGVNWKHPNGPESDLDDLWNHPVVHVTWRDAVAYCKWVGKRLPTEKEWEVACRGGKQRKLYPWGNKLNPKTNIGLTFGKENFRMKT</sequence>
<dbReference type="STRING" id="36166.T1GTI7"/>
<keyword evidence="5" id="KW-1185">Reference proteome</keyword>